<sequence length="303" mass="32212">MPERVDAPGGASSHLNGDGSALELCITSGPTGCRYRLIGDPGTLLEAPLDRWAVRQQALDRVLEAGAAQALAPLVTRAMDHWLPAHPEAAAHLTRNVFWLAAPLGDPGLALYLEGGAGSDSEAWDALRRWFGFMVPDAAPARAYVDAIAEVGRLSSVGIEGSSPSEARAKFHWRLRTPVRCDLLGLPLLDDPDFSRFLTAMVGGADRPLPLASLVLSAGFSVATGALVDTKIDVCCCHACLGFTPEQWNERLPRVYGMFGLELPPVAEALARGECQGLFLGFGLDVSGRRRLNLYLMPGGGAS</sequence>
<evidence type="ECO:0000313" key="1">
    <source>
        <dbReference type="EMBL" id="RKH56651.1"/>
    </source>
</evidence>
<proteinExistence type="predicted"/>
<dbReference type="AlphaFoldDB" id="A0A3A8PPJ2"/>
<organism evidence="1 2">
    <name type="scientific">Corallococcus llansteffanensis</name>
    <dbReference type="NCBI Taxonomy" id="2316731"/>
    <lineage>
        <taxon>Bacteria</taxon>
        <taxon>Pseudomonadati</taxon>
        <taxon>Myxococcota</taxon>
        <taxon>Myxococcia</taxon>
        <taxon>Myxococcales</taxon>
        <taxon>Cystobacterineae</taxon>
        <taxon>Myxococcaceae</taxon>
        <taxon>Corallococcus</taxon>
    </lineage>
</organism>
<gene>
    <name evidence="1" type="ORF">D7V93_19775</name>
</gene>
<name>A0A3A8PPJ2_9BACT</name>
<reference evidence="2" key="1">
    <citation type="submission" date="2018-09" db="EMBL/GenBank/DDBJ databases">
        <authorList>
            <person name="Livingstone P.G."/>
            <person name="Whitworth D.E."/>
        </authorList>
    </citation>
    <scope>NUCLEOTIDE SEQUENCE [LARGE SCALE GENOMIC DNA]</scope>
    <source>
        <strain evidence="2">CA051B</strain>
    </source>
</reference>
<keyword evidence="2" id="KW-1185">Reference proteome</keyword>
<dbReference type="EMBL" id="RAWB01000201">
    <property type="protein sequence ID" value="RKH56651.1"/>
    <property type="molecule type" value="Genomic_DNA"/>
</dbReference>
<evidence type="ECO:0000313" key="2">
    <source>
        <dbReference type="Proteomes" id="UP000272888"/>
    </source>
</evidence>
<accession>A0A3A8PPJ2</accession>
<protein>
    <submittedName>
        <fullName evidence="1">Uncharacterized protein</fullName>
    </submittedName>
</protein>
<comment type="caution">
    <text evidence="1">The sequence shown here is derived from an EMBL/GenBank/DDBJ whole genome shotgun (WGS) entry which is preliminary data.</text>
</comment>
<dbReference type="Proteomes" id="UP000272888">
    <property type="component" value="Unassembled WGS sequence"/>
</dbReference>